<dbReference type="SMART" id="SM01118">
    <property type="entry name" value="CYTH"/>
    <property type="match status" value="1"/>
</dbReference>
<dbReference type="GeneID" id="61427338"/>
<name>A0A1C9HZY4_RHILT</name>
<dbReference type="AlphaFoldDB" id="A0A1C9HZY4"/>
<dbReference type="CDD" id="cd07891">
    <property type="entry name" value="CYTH-like_CthTTM-like_1"/>
    <property type="match status" value="1"/>
</dbReference>
<dbReference type="InterPro" id="IPR033469">
    <property type="entry name" value="CYTH-like_dom_sf"/>
</dbReference>
<dbReference type="Pfam" id="PF01928">
    <property type="entry name" value="CYTH"/>
    <property type="match status" value="1"/>
</dbReference>
<dbReference type="PANTHER" id="PTHR40114">
    <property type="entry name" value="SLR0698 PROTEIN"/>
    <property type="match status" value="1"/>
</dbReference>
<sequence>MKATEIERKFLVRDDSWRHCADNGQVLQQAYLSHRNQSCVRVRLIDGHCGYLTIKFPMSRLAKEEYEYEIPVGEARDLLLAAGHILEKTRYRVLHDDRHWQVDVFAEPYEGLTLAEIEMASEDERFTLPQWLGREVTGNNRYSNRAMAAASRVSAIAQGATGWDPTRLRWSNRHPD</sequence>
<dbReference type="RefSeq" id="WP_018245762.1">
    <property type="nucleotide sequence ID" value="NZ_CP050086.1"/>
</dbReference>
<dbReference type="InterPro" id="IPR012042">
    <property type="entry name" value="NeuTTM/CthTTM-like"/>
</dbReference>
<dbReference type="Gene3D" id="2.40.320.10">
    <property type="entry name" value="Hypothetical Protein Pfu-838710-001"/>
    <property type="match status" value="1"/>
</dbReference>
<dbReference type="PIRSF" id="PIRSF016487">
    <property type="entry name" value="CYTH_UCP016487"/>
    <property type="match status" value="1"/>
</dbReference>
<evidence type="ECO:0000313" key="1">
    <source>
        <dbReference type="EMBL" id="AOO92062.1"/>
    </source>
</evidence>
<reference evidence="1" key="1">
    <citation type="journal article" date="2015" name="BMC Genomics">
        <title>Transcriptome profiling of a Rhizobium leguminosarum bv. trifolii rosR mutant reveals the role of the transcriptional regulator RosR in motility, synthesis of cell-surface components, and other cellular processes.</title>
        <authorList>
            <person name="Rachwal K."/>
            <person name="Matczynska E."/>
            <person name="Janczarek M."/>
        </authorList>
    </citation>
    <scope>NUCLEOTIDE SEQUENCE</scope>
    <source>
        <strain evidence="1">Rt24.2</strain>
    </source>
</reference>
<dbReference type="EMBL" id="KX489698">
    <property type="protein sequence ID" value="AOO92062.1"/>
    <property type="molecule type" value="Genomic_DNA"/>
</dbReference>
<dbReference type="InterPro" id="IPR023577">
    <property type="entry name" value="CYTH_domain"/>
</dbReference>
<protein>
    <submittedName>
        <fullName evidence="1">Adenylate cyclase</fullName>
    </submittedName>
</protein>
<proteinExistence type="predicted"/>
<accession>A0A1C9HZY4</accession>
<organism evidence="1">
    <name type="scientific">Rhizobium leguminosarum bv. trifolii</name>
    <dbReference type="NCBI Taxonomy" id="386"/>
    <lineage>
        <taxon>Bacteria</taxon>
        <taxon>Pseudomonadati</taxon>
        <taxon>Pseudomonadota</taxon>
        <taxon>Alphaproteobacteria</taxon>
        <taxon>Hyphomicrobiales</taxon>
        <taxon>Rhizobiaceae</taxon>
        <taxon>Rhizobium/Agrobacterium group</taxon>
        <taxon>Rhizobium</taxon>
    </lineage>
</organism>
<dbReference type="PROSITE" id="PS51707">
    <property type="entry name" value="CYTH"/>
    <property type="match status" value="1"/>
</dbReference>
<dbReference type="SUPFAM" id="SSF55154">
    <property type="entry name" value="CYTH-like phosphatases"/>
    <property type="match status" value="1"/>
</dbReference>
<dbReference type="PANTHER" id="PTHR40114:SF1">
    <property type="entry name" value="SLR0698 PROTEIN"/>
    <property type="match status" value="1"/>
</dbReference>
<reference evidence="1" key="2">
    <citation type="journal article" date="2016" name="Front. Microbiol.">
        <title>The Regulatory Protein RosR Affects Rhizobium leguminosarum bv. trifolii Protein Profiles, Cell Surface Properties, and Symbiosis with Clover.</title>
        <authorList>
            <person name="Rachwal K."/>
            <person name="Boguszewska A."/>
            <person name="Kopcinska J."/>
            <person name="Karas M."/>
            <person name="Tchorzewski M."/>
            <person name="Janczarek M."/>
        </authorList>
    </citation>
    <scope>NUCLEOTIDE SEQUENCE</scope>
    <source>
        <strain evidence="1">Rt24.2</strain>
    </source>
</reference>